<accession>F4RNH2</accession>
<dbReference type="EMBL" id="GL883110">
    <property type="protein sequence ID" value="EGG06097.1"/>
    <property type="molecule type" value="Genomic_DNA"/>
</dbReference>
<evidence type="ECO:0000256" key="1">
    <source>
        <dbReference type="SAM" id="MobiDB-lite"/>
    </source>
</evidence>
<protein>
    <submittedName>
        <fullName evidence="2">Uncharacterized protein</fullName>
    </submittedName>
</protein>
<name>F4RNH2_MELLP</name>
<dbReference type="VEuPathDB" id="FungiDB:MELLADRAFT_107045"/>
<dbReference type="KEGG" id="mlr:MELLADRAFT_107045"/>
<gene>
    <name evidence="2" type="ORF">MELLADRAFT_107045</name>
</gene>
<dbReference type="HOGENOM" id="CLU_044497_0_0_1"/>
<dbReference type="RefSeq" id="XP_007410748.1">
    <property type="nucleotide sequence ID" value="XM_007410686.1"/>
</dbReference>
<organism evidence="3">
    <name type="scientific">Melampsora larici-populina (strain 98AG31 / pathotype 3-4-7)</name>
    <name type="common">Poplar leaf rust fungus</name>
    <dbReference type="NCBI Taxonomy" id="747676"/>
    <lineage>
        <taxon>Eukaryota</taxon>
        <taxon>Fungi</taxon>
        <taxon>Dikarya</taxon>
        <taxon>Basidiomycota</taxon>
        <taxon>Pucciniomycotina</taxon>
        <taxon>Pucciniomycetes</taxon>
        <taxon>Pucciniales</taxon>
        <taxon>Melampsoraceae</taxon>
        <taxon>Melampsora</taxon>
    </lineage>
</organism>
<reference evidence="3" key="1">
    <citation type="journal article" date="2011" name="Proc. Natl. Acad. Sci. U.S.A.">
        <title>Obligate biotrophy features unraveled by the genomic analysis of rust fungi.</title>
        <authorList>
            <person name="Duplessis S."/>
            <person name="Cuomo C.A."/>
            <person name="Lin Y.-C."/>
            <person name="Aerts A."/>
            <person name="Tisserant E."/>
            <person name="Veneault-Fourrey C."/>
            <person name="Joly D.L."/>
            <person name="Hacquard S."/>
            <person name="Amselem J."/>
            <person name="Cantarel B.L."/>
            <person name="Chiu R."/>
            <person name="Coutinho P.M."/>
            <person name="Feau N."/>
            <person name="Field M."/>
            <person name="Frey P."/>
            <person name="Gelhaye E."/>
            <person name="Goldberg J."/>
            <person name="Grabherr M.G."/>
            <person name="Kodira C.D."/>
            <person name="Kohler A."/>
            <person name="Kuees U."/>
            <person name="Lindquist E.A."/>
            <person name="Lucas S.M."/>
            <person name="Mago R."/>
            <person name="Mauceli E."/>
            <person name="Morin E."/>
            <person name="Murat C."/>
            <person name="Pangilinan J.L."/>
            <person name="Park R."/>
            <person name="Pearson M."/>
            <person name="Quesneville H."/>
            <person name="Rouhier N."/>
            <person name="Sakthikumar S."/>
            <person name="Salamov A.A."/>
            <person name="Schmutz J."/>
            <person name="Selles B."/>
            <person name="Shapiro H."/>
            <person name="Tanguay P."/>
            <person name="Tuskan G.A."/>
            <person name="Henrissat B."/>
            <person name="Van de Peer Y."/>
            <person name="Rouze P."/>
            <person name="Ellis J.G."/>
            <person name="Dodds P.N."/>
            <person name="Schein J.E."/>
            <person name="Zhong S."/>
            <person name="Hamelin R.C."/>
            <person name="Grigoriev I.V."/>
            <person name="Szabo L.J."/>
            <person name="Martin F."/>
        </authorList>
    </citation>
    <scope>NUCLEOTIDE SEQUENCE [LARGE SCALE GENOMIC DNA]</scope>
    <source>
        <strain evidence="3">98AG31 / pathotype 3-4-7</strain>
    </source>
</reference>
<dbReference type="GeneID" id="18923067"/>
<evidence type="ECO:0000313" key="3">
    <source>
        <dbReference type="Proteomes" id="UP000001072"/>
    </source>
</evidence>
<dbReference type="AlphaFoldDB" id="F4RNH2"/>
<feature type="region of interest" description="Disordered" evidence="1">
    <location>
        <begin position="98"/>
        <end position="149"/>
    </location>
</feature>
<feature type="compositionally biased region" description="Basic and acidic residues" evidence="1">
    <location>
        <begin position="107"/>
        <end position="127"/>
    </location>
</feature>
<sequence>MSSQPTCTLKTPNAGGTGKKCCLEEEDHSDGDGDLTHEEVLEQKQNITAKLKALTQIRHRNEGIGKVAGHHPVPKAATPFARAIHEFVKILMGIQRKSRGSSALEDASLKKMPDPPTEEERHAWENRRQRREKQHCCKPPGSTSPLVWQQGPKISRTKSKVAMKSTPEGQKTLEDNVAIAKSITSKQRNMTKIYEARVYMAAKFFVKDSPEAAMLSHPKVQSKDELVSSNSCGSRQKLRLEWRSKELDTLIGLLDTAYWKRKTIPKERRSAKQQEVIVLSELELDENNKVDIWSAIEDSKITFKSLSVLAAEQNGASGSNGMNTQQQNGPSGYNYVMNTQ</sequence>
<proteinExistence type="predicted"/>
<evidence type="ECO:0000313" key="2">
    <source>
        <dbReference type="EMBL" id="EGG06097.1"/>
    </source>
</evidence>
<dbReference type="InParanoid" id="F4RNH2"/>
<dbReference type="Proteomes" id="UP000001072">
    <property type="component" value="Unassembled WGS sequence"/>
</dbReference>
<keyword evidence="3" id="KW-1185">Reference proteome</keyword>